<feature type="chain" id="PRO_5027907303" evidence="1">
    <location>
        <begin position="25"/>
        <end position="120"/>
    </location>
</feature>
<accession>A0A6P5XHM8</accession>
<dbReference type="GO" id="GO:0005615">
    <property type="term" value="C:extracellular space"/>
    <property type="evidence" value="ECO:0007669"/>
    <property type="project" value="TreeGrafter"/>
</dbReference>
<dbReference type="Proteomes" id="UP000515121">
    <property type="component" value="Unplaced"/>
</dbReference>
<keyword evidence="2" id="KW-1185">Reference proteome</keyword>
<name>A0A6P5XHM8_DURZI</name>
<reference evidence="3" key="1">
    <citation type="submission" date="2025-08" db="UniProtKB">
        <authorList>
            <consortium name="RefSeq"/>
        </authorList>
    </citation>
    <scope>IDENTIFICATION</scope>
    <source>
        <tissue evidence="3">Fruit stalk</tissue>
    </source>
</reference>
<dbReference type="GO" id="GO:0010628">
    <property type="term" value="P:positive regulation of gene expression"/>
    <property type="evidence" value="ECO:0007669"/>
    <property type="project" value="TreeGrafter"/>
</dbReference>
<organism evidence="2 3">
    <name type="scientific">Durio zibethinus</name>
    <name type="common">Durian</name>
    <dbReference type="NCBI Taxonomy" id="66656"/>
    <lineage>
        <taxon>Eukaryota</taxon>
        <taxon>Viridiplantae</taxon>
        <taxon>Streptophyta</taxon>
        <taxon>Embryophyta</taxon>
        <taxon>Tracheophyta</taxon>
        <taxon>Spermatophyta</taxon>
        <taxon>Magnoliopsida</taxon>
        <taxon>eudicotyledons</taxon>
        <taxon>Gunneridae</taxon>
        <taxon>Pentapetalae</taxon>
        <taxon>rosids</taxon>
        <taxon>malvids</taxon>
        <taxon>Malvales</taxon>
        <taxon>Malvaceae</taxon>
        <taxon>Helicteroideae</taxon>
        <taxon>Durio</taxon>
    </lineage>
</organism>
<dbReference type="GeneID" id="111283193"/>
<feature type="signal peptide" evidence="1">
    <location>
        <begin position="1"/>
        <end position="24"/>
    </location>
</feature>
<sequence>MAAGRETCLLILLLIAAWISFAQASQGISGIPDSNHKISTGKVIVKGLLLDGERAVTAATSKNWLGGRKMVVVRQMKKPKDVKMSGAQTVSHFSNGVDESGFVAFNADYHAPRHHPPKNN</sequence>
<gene>
    <name evidence="3" type="primary">LOC111283193</name>
</gene>
<dbReference type="GO" id="GO:0030154">
    <property type="term" value="P:cell differentiation"/>
    <property type="evidence" value="ECO:0007669"/>
    <property type="project" value="TreeGrafter"/>
</dbReference>
<dbReference type="InterPro" id="IPR038804">
    <property type="entry name" value="RGF3"/>
</dbReference>
<dbReference type="GO" id="GO:0008083">
    <property type="term" value="F:growth factor activity"/>
    <property type="evidence" value="ECO:0007669"/>
    <property type="project" value="InterPro"/>
</dbReference>
<dbReference type="AlphaFoldDB" id="A0A6P5XHM8"/>
<evidence type="ECO:0000313" key="2">
    <source>
        <dbReference type="Proteomes" id="UP000515121"/>
    </source>
</evidence>
<dbReference type="KEGG" id="dzi:111283193"/>
<dbReference type="GO" id="GO:0010082">
    <property type="term" value="P:regulation of root meristem growth"/>
    <property type="evidence" value="ECO:0007669"/>
    <property type="project" value="InterPro"/>
</dbReference>
<dbReference type="OrthoDB" id="994020at2759"/>
<evidence type="ECO:0000256" key="1">
    <source>
        <dbReference type="SAM" id="SignalP"/>
    </source>
</evidence>
<keyword evidence="1" id="KW-0732">Signal</keyword>
<protein>
    <submittedName>
        <fullName evidence="3">Root meristem growth factor 3-like</fullName>
    </submittedName>
</protein>
<proteinExistence type="predicted"/>
<evidence type="ECO:0000313" key="3">
    <source>
        <dbReference type="RefSeq" id="XP_022727376.1"/>
    </source>
</evidence>
<dbReference type="PANTHER" id="PTHR36313">
    <property type="entry name" value="ROOT MERISTEM GROWTH FACTOR 2"/>
    <property type="match status" value="1"/>
</dbReference>
<dbReference type="GO" id="GO:0008284">
    <property type="term" value="P:positive regulation of cell population proliferation"/>
    <property type="evidence" value="ECO:0007669"/>
    <property type="project" value="TreeGrafter"/>
</dbReference>
<dbReference type="RefSeq" id="XP_022727376.1">
    <property type="nucleotide sequence ID" value="XM_022871641.1"/>
</dbReference>
<dbReference type="PANTHER" id="PTHR36313:SF1">
    <property type="entry name" value="PROTEIN GOLVEN 11-RELATED"/>
    <property type="match status" value="1"/>
</dbReference>